<keyword evidence="1" id="KW-0378">Hydrolase</keyword>
<feature type="domain" description="Acetyl xylan esterase" evidence="3">
    <location>
        <begin position="51"/>
        <end position="232"/>
    </location>
</feature>
<dbReference type="InterPro" id="IPR029058">
    <property type="entry name" value="AB_hydrolase_fold"/>
</dbReference>
<proteinExistence type="predicted"/>
<dbReference type="EMBL" id="CP138858">
    <property type="protein sequence ID" value="WPJ96601.1"/>
    <property type="molecule type" value="Genomic_DNA"/>
</dbReference>
<dbReference type="InterPro" id="IPR009199">
    <property type="entry name" value="PhoPQ-act_pathogen-rel_PqaA"/>
</dbReference>
<dbReference type="Pfam" id="PF10142">
    <property type="entry name" value="PhoPQ_related"/>
    <property type="match status" value="1"/>
</dbReference>
<evidence type="ECO:0000313" key="4">
    <source>
        <dbReference type="EMBL" id="WPJ96601.1"/>
    </source>
</evidence>
<evidence type="ECO:0000259" key="3">
    <source>
        <dbReference type="Pfam" id="PF05448"/>
    </source>
</evidence>
<gene>
    <name evidence="4" type="ORF">SH580_02650</name>
</gene>
<evidence type="ECO:0000313" key="5">
    <source>
        <dbReference type="Proteomes" id="UP001324993"/>
    </source>
</evidence>
<dbReference type="Pfam" id="PF05448">
    <property type="entry name" value="AXE1"/>
    <property type="match status" value="1"/>
</dbReference>
<dbReference type="SUPFAM" id="SSF53474">
    <property type="entry name" value="alpha/beta-Hydrolases"/>
    <property type="match status" value="1"/>
</dbReference>
<feature type="signal peptide" evidence="2">
    <location>
        <begin position="1"/>
        <end position="20"/>
    </location>
</feature>
<reference evidence="4 5" key="1">
    <citation type="submission" date="2023-11" db="EMBL/GenBank/DDBJ databases">
        <title>Coraliomargarita sp. nov., isolated from marine algae.</title>
        <authorList>
            <person name="Lee J.K."/>
            <person name="Baek J.H."/>
            <person name="Kim J.M."/>
            <person name="Choi D.G."/>
            <person name="Jeon C.O."/>
        </authorList>
    </citation>
    <scope>NUCLEOTIDE SEQUENCE [LARGE SCALE GENOMIC DNA]</scope>
    <source>
        <strain evidence="4 5">J2-16</strain>
    </source>
</reference>
<feature type="chain" id="PRO_5045388028" evidence="2">
    <location>
        <begin position="21"/>
        <end position="421"/>
    </location>
</feature>
<evidence type="ECO:0000256" key="1">
    <source>
        <dbReference type="ARBA" id="ARBA00022801"/>
    </source>
</evidence>
<name>A0ABZ0RMH4_9BACT</name>
<dbReference type="PANTHER" id="PTHR22946">
    <property type="entry name" value="DIENELACTONE HYDROLASE DOMAIN-CONTAINING PROTEIN-RELATED"/>
    <property type="match status" value="1"/>
</dbReference>
<dbReference type="PANTHER" id="PTHR22946:SF9">
    <property type="entry name" value="POLYKETIDE TRANSFERASE AF380"/>
    <property type="match status" value="1"/>
</dbReference>
<organism evidence="4 5">
    <name type="scientific">Coraliomargarita algicola</name>
    <dbReference type="NCBI Taxonomy" id="3092156"/>
    <lineage>
        <taxon>Bacteria</taxon>
        <taxon>Pseudomonadati</taxon>
        <taxon>Verrucomicrobiota</taxon>
        <taxon>Opitutia</taxon>
        <taxon>Puniceicoccales</taxon>
        <taxon>Coraliomargaritaceae</taxon>
        <taxon>Coraliomargarita</taxon>
    </lineage>
</organism>
<sequence>MKRIVILCFGLFLMTCSVNSKDRLVKLDEELSLIETRQIDFEAQRTKVAALADLSSAPEMYRAEGFDSTDPLAAIYYDALDWKGKPTKVFAWIGMPENVTEDVPAMVLVHGGGGGGGGTAFKDWVKEWTMRGYATISIAVEGQTDQRRDKRWERHEWAGPARNGIYRDSDEPLENQWMYHAVADTILANSLIRSVKGVDPERVGLMGISWGGVITSTVIGIDNRFAFAIPTYGCGDLAEAANQYGRALIENETYHEVWDPMLHMHKVAMPTLWLSWPEDQHFPMNHFAACYGRVSGEHMVALVPEMGHGHRAPQRRSEGYAFAESVVGGVGPWCVEIEASLQADLVKVTFSSTKTLDSAVLVSTTDTGGTGQRSWVESSASISKSDTKWTVTATLPRGSTAWFINVKSHDLIASSNYQQIK</sequence>
<dbReference type="InterPro" id="IPR050261">
    <property type="entry name" value="FrsA_esterase"/>
</dbReference>
<evidence type="ECO:0000256" key="2">
    <source>
        <dbReference type="SAM" id="SignalP"/>
    </source>
</evidence>
<dbReference type="InterPro" id="IPR002471">
    <property type="entry name" value="Pept_S9_AS"/>
</dbReference>
<dbReference type="InterPro" id="IPR008391">
    <property type="entry name" value="AXE1_dom"/>
</dbReference>
<keyword evidence="2" id="KW-0732">Signal</keyword>
<protein>
    <submittedName>
        <fullName evidence="4">Acetylxylan esterase</fullName>
    </submittedName>
</protein>
<dbReference type="RefSeq" id="WP_319833460.1">
    <property type="nucleotide sequence ID" value="NZ_CP138858.1"/>
</dbReference>
<keyword evidence="5" id="KW-1185">Reference proteome</keyword>
<accession>A0ABZ0RMH4</accession>
<dbReference type="Gene3D" id="3.40.50.1820">
    <property type="entry name" value="alpha/beta hydrolase"/>
    <property type="match status" value="1"/>
</dbReference>
<dbReference type="PROSITE" id="PS00708">
    <property type="entry name" value="PRO_ENDOPEP_SER"/>
    <property type="match status" value="1"/>
</dbReference>
<dbReference type="Proteomes" id="UP001324993">
    <property type="component" value="Chromosome"/>
</dbReference>